<dbReference type="EMBL" id="BARS01008859">
    <property type="protein sequence ID" value="GAF67616.1"/>
    <property type="molecule type" value="Genomic_DNA"/>
</dbReference>
<reference evidence="1" key="1">
    <citation type="journal article" date="2014" name="Front. Microbiol.">
        <title>High frequency of phylogenetically diverse reductive dehalogenase-homologous genes in deep subseafloor sedimentary metagenomes.</title>
        <authorList>
            <person name="Kawai M."/>
            <person name="Futagami T."/>
            <person name="Toyoda A."/>
            <person name="Takaki Y."/>
            <person name="Nishi S."/>
            <person name="Hori S."/>
            <person name="Arai W."/>
            <person name="Tsubouchi T."/>
            <person name="Morono Y."/>
            <person name="Uchiyama I."/>
            <person name="Ito T."/>
            <person name="Fujiyama A."/>
            <person name="Inagaki F."/>
            <person name="Takami H."/>
        </authorList>
    </citation>
    <scope>NUCLEOTIDE SEQUENCE</scope>
    <source>
        <strain evidence="1">Expedition CK06-06</strain>
    </source>
</reference>
<comment type="caution">
    <text evidence="1">The sequence shown here is derived from an EMBL/GenBank/DDBJ whole genome shotgun (WGS) entry which is preliminary data.</text>
</comment>
<evidence type="ECO:0000313" key="1">
    <source>
        <dbReference type="EMBL" id="GAF67616.1"/>
    </source>
</evidence>
<name>X0RX82_9ZZZZ</name>
<protein>
    <submittedName>
        <fullName evidence="1">Uncharacterized protein</fullName>
    </submittedName>
</protein>
<dbReference type="AlphaFoldDB" id="X0RX82"/>
<sequence>MASASAASNQTVGGTAELIFDSNKGKCSRFFVGVRSTAARALQIHIDGLHEGNEATGDYVGIPAGSALEFQHNVMGIATVWAKGEGGECAGADWAVLTRQGH</sequence>
<proteinExistence type="predicted"/>
<accession>X0RX82</accession>
<gene>
    <name evidence="1" type="ORF">S01H1_16796</name>
</gene>
<organism evidence="1">
    <name type="scientific">marine sediment metagenome</name>
    <dbReference type="NCBI Taxonomy" id="412755"/>
    <lineage>
        <taxon>unclassified sequences</taxon>
        <taxon>metagenomes</taxon>
        <taxon>ecological metagenomes</taxon>
    </lineage>
</organism>